<sequence length="285" mass="33299">MISVVILTKNEELDLPRCLESVNWSDDVHVLDSGSTDKTVEIAYLYGVKFWENSFESFGKQRNHALDHLALRYDWVLFLDADEVVTDEFRAAIIHAINNANSDVAGFYCCWKMMLEGRWLKHCDNFPKWQFRLLRKGKARFIDFGHGQKEGEIVGRIEYVKEPYLHYSFSKGWSQWIDRHNKYSSQEAVARLHALPPFANVFSRHGSVRNPALKSYLSRIPGWPILRFIHAYVINLGFIEGIPGLIYCINMGYHEFLIQIKMRELKKVHSASRHTHAKRIVQTER</sequence>
<feature type="domain" description="Glycosyltransferase 2-like" evidence="2">
    <location>
        <begin position="3"/>
        <end position="106"/>
    </location>
</feature>
<dbReference type="InterPro" id="IPR029044">
    <property type="entry name" value="Nucleotide-diphossugar_trans"/>
</dbReference>
<dbReference type="CDD" id="cd02511">
    <property type="entry name" value="Beta4Glucosyltransferase"/>
    <property type="match status" value="1"/>
</dbReference>
<evidence type="ECO:0000259" key="2">
    <source>
        <dbReference type="Pfam" id="PF00535"/>
    </source>
</evidence>
<dbReference type="PANTHER" id="PTHR43630">
    <property type="entry name" value="POLY-BETA-1,6-N-ACETYL-D-GLUCOSAMINE SYNTHASE"/>
    <property type="match status" value="1"/>
</dbReference>
<reference evidence="3 4" key="1">
    <citation type="submission" date="2018-04" db="EMBL/GenBank/DDBJ databases">
        <title>Genomic Encyclopedia of Type Strains, Phase IV (KMG-IV): sequencing the most valuable type-strain genomes for metagenomic binning, comparative biology and taxonomic classification.</title>
        <authorList>
            <person name="Goeker M."/>
        </authorList>
    </citation>
    <scope>NUCLEOTIDE SEQUENCE [LARGE SCALE GENOMIC DNA]</scope>
    <source>
        <strain evidence="3 4">DSM 100231</strain>
    </source>
</reference>
<organism evidence="3 4">
    <name type="scientific">Pontibacter virosus</name>
    <dbReference type="NCBI Taxonomy" id="1765052"/>
    <lineage>
        <taxon>Bacteria</taxon>
        <taxon>Pseudomonadati</taxon>
        <taxon>Bacteroidota</taxon>
        <taxon>Cytophagia</taxon>
        <taxon>Cytophagales</taxon>
        <taxon>Hymenobacteraceae</taxon>
        <taxon>Pontibacter</taxon>
    </lineage>
</organism>
<dbReference type="Proteomes" id="UP000245466">
    <property type="component" value="Unassembled WGS sequence"/>
</dbReference>
<dbReference type="GO" id="GO:0016740">
    <property type="term" value="F:transferase activity"/>
    <property type="evidence" value="ECO:0007669"/>
    <property type="project" value="UniProtKB-KW"/>
</dbReference>
<evidence type="ECO:0000313" key="4">
    <source>
        <dbReference type="Proteomes" id="UP000245466"/>
    </source>
</evidence>
<comment type="similarity">
    <text evidence="1">Belongs to the glycosyltransferase 2 family. WaaE/KdtX subfamily.</text>
</comment>
<dbReference type="PANTHER" id="PTHR43630:SF2">
    <property type="entry name" value="GLYCOSYLTRANSFERASE"/>
    <property type="match status" value="1"/>
</dbReference>
<dbReference type="EMBL" id="QEKI01000015">
    <property type="protein sequence ID" value="PVY38668.1"/>
    <property type="molecule type" value="Genomic_DNA"/>
</dbReference>
<dbReference type="InterPro" id="IPR001173">
    <property type="entry name" value="Glyco_trans_2-like"/>
</dbReference>
<dbReference type="Pfam" id="PF00535">
    <property type="entry name" value="Glycos_transf_2"/>
    <property type="match status" value="1"/>
</dbReference>
<dbReference type="OrthoDB" id="9815923at2"/>
<proteinExistence type="inferred from homology"/>
<keyword evidence="3" id="KW-0808">Transferase</keyword>
<comment type="caution">
    <text evidence="3">The sequence shown here is derived from an EMBL/GenBank/DDBJ whole genome shotgun (WGS) entry which is preliminary data.</text>
</comment>
<dbReference type="RefSeq" id="WP_116544735.1">
    <property type="nucleotide sequence ID" value="NZ_QEKI01000015.1"/>
</dbReference>
<evidence type="ECO:0000313" key="3">
    <source>
        <dbReference type="EMBL" id="PVY38668.1"/>
    </source>
</evidence>
<dbReference type="AlphaFoldDB" id="A0A2U1AQL2"/>
<dbReference type="Gene3D" id="3.90.550.10">
    <property type="entry name" value="Spore Coat Polysaccharide Biosynthesis Protein SpsA, Chain A"/>
    <property type="match status" value="1"/>
</dbReference>
<dbReference type="SUPFAM" id="SSF53448">
    <property type="entry name" value="Nucleotide-diphospho-sugar transferases"/>
    <property type="match status" value="1"/>
</dbReference>
<protein>
    <submittedName>
        <fullName evidence="3">Glycosyltransferase involved in cell wall biosynthesis</fullName>
    </submittedName>
</protein>
<name>A0A2U1AQL2_9BACT</name>
<accession>A0A2U1AQL2</accession>
<evidence type="ECO:0000256" key="1">
    <source>
        <dbReference type="ARBA" id="ARBA00038494"/>
    </source>
</evidence>
<keyword evidence="4" id="KW-1185">Reference proteome</keyword>
<gene>
    <name evidence="3" type="ORF">C8E01_1155</name>
</gene>